<evidence type="ECO:0000313" key="1">
    <source>
        <dbReference type="EMBL" id="MBF8179120.1"/>
    </source>
</evidence>
<dbReference type="EMBL" id="JADOEL010000015">
    <property type="protein sequence ID" value="MBF8179120.1"/>
    <property type="molecule type" value="Genomic_DNA"/>
</dbReference>
<name>A0ABS0EWI9_9BURK</name>
<sequence length="76" mass="8220">MDVVLARLASIPRISVLAVMHDSVRQIAGKINALENCEPVAEVVDRSKGYSPEQTCSTTTILGSGHCCMYVKGELR</sequence>
<comment type="caution">
    <text evidence="1">The sequence shown here is derived from an EMBL/GenBank/DDBJ whole genome shotgun (WGS) entry which is preliminary data.</text>
</comment>
<protein>
    <submittedName>
        <fullName evidence="1">Uncharacterized protein</fullName>
    </submittedName>
</protein>
<reference evidence="1 2" key="1">
    <citation type="submission" date="2020-11" db="EMBL/GenBank/DDBJ databases">
        <title>WGS of Herminiimonas contaminans strain Marseille-Q4544 isolated from planarians Schmidtea mediterranea.</title>
        <authorList>
            <person name="Kangale L."/>
        </authorList>
    </citation>
    <scope>NUCLEOTIDE SEQUENCE [LARGE SCALE GENOMIC DNA]</scope>
    <source>
        <strain evidence="1 2">Marseille-Q4544</strain>
    </source>
</reference>
<gene>
    <name evidence="1" type="ORF">IXC47_15655</name>
</gene>
<dbReference type="Proteomes" id="UP000657372">
    <property type="component" value="Unassembled WGS sequence"/>
</dbReference>
<organism evidence="1 2">
    <name type="scientific">Herminiimonas contaminans</name>
    <dbReference type="NCBI Taxonomy" id="1111140"/>
    <lineage>
        <taxon>Bacteria</taxon>
        <taxon>Pseudomonadati</taxon>
        <taxon>Pseudomonadota</taxon>
        <taxon>Betaproteobacteria</taxon>
        <taxon>Burkholderiales</taxon>
        <taxon>Oxalobacteraceae</taxon>
        <taxon>Herminiimonas</taxon>
    </lineage>
</organism>
<proteinExistence type="predicted"/>
<accession>A0ABS0EWI9</accession>
<keyword evidence="2" id="KW-1185">Reference proteome</keyword>
<evidence type="ECO:0000313" key="2">
    <source>
        <dbReference type="Proteomes" id="UP000657372"/>
    </source>
</evidence>
<dbReference type="RefSeq" id="WP_195876235.1">
    <property type="nucleotide sequence ID" value="NZ_JADOEL010000015.1"/>
</dbReference>